<evidence type="ECO:0000313" key="1">
    <source>
        <dbReference type="EMBL" id="TCJ01674.1"/>
    </source>
</evidence>
<dbReference type="EMBL" id="SJTH01000054">
    <property type="protein sequence ID" value="TCJ01674.1"/>
    <property type="molecule type" value="Genomic_DNA"/>
</dbReference>
<accession>A0A4R1AUF5</accession>
<name>A0A4R1AUF5_9BACI</name>
<sequence>MENIIWINGSSKEDNRIFASDLEAREWADALYSDFAAYLSKENNVGYASPDEKVIHYLLTILPQWAVYNHLKVEVYTEKINISGQIIYRIWTVNV</sequence>
<dbReference type="RefSeq" id="WP_057762804.1">
    <property type="nucleotide sequence ID" value="NZ_CP183326.1"/>
</dbReference>
<gene>
    <name evidence="1" type="ORF">E0Y62_23055</name>
</gene>
<dbReference type="Proteomes" id="UP000293846">
    <property type="component" value="Unassembled WGS sequence"/>
</dbReference>
<organism evidence="1 2">
    <name type="scientific">Cytobacillus praedii</name>
    <dbReference type="NCBI Taxonomy" id="1742358"/>
    <lineage>
        <taxon>Bacteria</taxon>
        <taxon>Bacillati</taxon>
        <taxon>Bacillota</taxon>
        <taxon>Bacilli</taxon>
        <taxon>Bacillales</taxon>
        <taxon>Bacillaceae</taxon>
        <taxon>Cytobacillus</taxon>
    </lineage>
</organism>
<evidence type="ECO:0000313" key="2">
    <source>
        <dbReference type="Proteomes" id="UP000293846"/>
    </source>
</evidence>
<reference evidence="1 2" key="1">
    <citation type="submission" date="2019-03" db="EMBL/GenBank/DDBJ databases">
        <authorList>
            <person name="Jensen L."/>
            <person name="Storgaard J."/>
            <person name="Sulaj E."/>
            <person name="Schramm A."/>
            <person name="Marshall I.P.G."/>
        </authorList>
    </citation>
    <scope>NUCLEOTIDE SEQUENCE [LARGE SCALE GENOMIC DNA]</scope>
    <source>
        <strain evidence="1 2">2017H2G3</strain>
    </source>
</reference>
<comment type="caution">
    <text evidence="1">The sequence shown here is derived from an EMBL/GenBank/DDBJ whole genome shotgun (WGS) entry which is preliminary data.</text>
</comment>
<keyword evidence="2" id="KW-1185">Reference proteome</keyword>
<protein>
    <submittedName>
        <fullName evidence="1">Uncharacterized protein</fullName>
    </submittedName>
</protein>
<proteinExistence type="predicted"/>
<dbReference type="AlphaFoldDB" id="A0A4R1AUF5"/>
<dbReference type="STRING" id="1742358.GCA_001439605_00249"/>
<dbReference type="OrthoDB" id="2736501at2"/>